<evidence type="ECO:0000256" key="7">
    <source>
        <dbReference type="ARBA" id="ARBA00023136"/>
    </source>
</evidence>
<evidence type="ECO:0000259" key="9">
    <source>
        <dbReference type="Pfam" id="PF00482"/>
    </source>
</evidence>
<keyword evidence="7 8" id="KW-0472">Membrane</keyword>
<feature type="domain" description="Type II secretion system protein GspF" evidence="9">
    <location>
        <begin position="270"/>
        <end position="392"/>
    </location>
</feature>
<dbReference type="PANTHER" id="PTHR30012">
    <property type="entry name" value="GENERAL SECRETION PATHWAY PROTEIN"/>
    <property type="match status" value="1"/>
</dbReference>
<evidence type="ECO:0000256" key="2">
    <source>
        <dbReference type="ARBA" id="ARBA00005745"/>
    </source>
</evidence>
<dbReference type="Pfam" id="PF00482">
    <property type="entry name" value="T2SSF"/>
    <property type="match status" value="2"/>
</dbReference>
<keyword evidence="3" id="KW-1003">Cell membrane</keyword>
<dbReference type="Gene3D" id="1.20.81.30">
    <property type="entry name" value="Type II secretion system (T2SS), domain F"/>
    <property type="match status" value="2"/>
</dbReference>
<keyword evidence="6 8" id="KW-1133">Transmembrane helix</keyword>
<feature type="transmembrane region" description="Helical" evidence="8">
    <location>
        <begin position="220"/>
        <end position="239"/>
    </location>
</feature>
<comment type="caution">
    <text evidence="10">The sequence shown here is derived from an EMBL/GenBank/DDBJ whole genome shotgun (WGS) entry which is preliminary data.</text>
</comment>
<evidence type="ECO:0000256" key="4">
    <source>
        <dbReference type="ARBA" id="ARBA00022519"/>
    </source>
</evidence>
<keyword evidence="5 8" id="KW-0812">Transmembrane</keyword>
<dbReference type="PANTHER" id="PTHR30012:SF0">
    <property type="entry name" value="TYPE II SECRETION SYSTEM PROTEIN F-RELATED"/>
    <property type="match status" value="1"/>
</dbReference>
<evidence type="ECO:0000256" key="3">
    <source>
        <dbReference type="ARBA" id="ARBA00022475"/>
    </source>
</evidence>
<evidence type="ECO:0000313" key="11">
    <source>
        <dbReference type="Proteomes" id="UP000590542"/>
    </source>
</evidence>
<comment type="similarity">
    <text evidence="2">Belongs to the GSP F family.</text>
</comment>
<evidence type="ECO:0000256" key="8">
    <source>
        <dbReference type="SAM" id="Phobius"/>
    </source>
</evidence>
<evidence type="ECO:0000256" key="1">
    <source>
        <dbReference type="ARBA" id="ARBA00004429"/>
    </source>
</evidence>
<comment type="subcellular location">
    <subcellularLocation>
        <location evidence="1">Cell inner membrane</location>
        <topology evidence="1">Multi-pass membrane protein</topology>
    </subcellularLocation>
</comment>
<sequence length="400" mass="43973">MPIFSYTAKNLYGKTIAGTVDARSQEIAVSLLKNQNLVVINLEEKKEDIFEKFLDFRGVPQGEVVTFTRQLSTMISAGLPIARALDVLANQSTNKNFKKIILEVLRSVEGGVSLSMALGMHPKVFPTTYISLVRAGESSGKLDTILKRLADNMEAERDLNSKFKSAMIYPIIILIAMVGVFIILMVFVIPKLSEMYKNMNIELPAATQFMISASNFMAKYVYFVLILVVGVVLGIRSFVQSSKGKDFMSRIIVKIPIFGKITLQKDYARFSRTLSLLINSAVPIVEALNIVSTVMSSQTLKSAVLDAANQVEKGNSLSNYFKSTSKFPSILGQMAGVGEETGKMDEVLERVAIYYEGEVDNLVKGLSSALEPVILVMLGVMVGFLIISIITPIYKLTSAI</sequence>
<feature type="transmembrane region" description="Helical" evidence="8">
    <location>
        <begin position="167"/>
        <end position="189"/>
    </location>
</feature>
<name>A0A7X9E6W1_UNCKA</name>
<dbReference type="GO" id="GO:0005886">
    <property type="term" value="C:plasma membrane"/>
    <property type="evidence" value="ECO:0007669"/>
    <property type="project" value="UniProtKB-SubCell"/>
</dbReference>
<dbReference type="InterPro" id="IPR042094">
    <property type="entry name" value="T2SS_GspF_sf"/>
</dbReference>
<evidence type="ECO:0000256" key="6">
    <source>
        <dbReference type="ARBA" id="ARBA00022989"/>
    </source>
</evidence>
<dbReference type="PRINTS" id="PR00812">
    <property type="entry name" value="BCTERIALGSPF"/>
</dbReference>
<organism evidence="10 11">
    <name type="scientific">candidate division WWE3 bacterium</name>
    <dbReference type="NCBI Taxonomy" id="2053526"/>
    <lineage>
        <taxon>Bacteria</taxon>
        <taxon>Katanobacteria</taxon>
    </lineage>
</organism>
<evidence type="ECO:0000256" key="5">
    <source>
        <dbReference type="ARBA" id="ARBA00022692"/>
    </source>
</evidence>
<dbReference type="EMBL" id="JAAZNV010000007">
    <property type="protein sequence ID" value="NMB91577.1"/>
    <property type="molecule type" value="Genomic_DNA"/>
</dbReference>
<dbReference type="FunFam" id="1.20.81.30:FF:000001">
    <property type="entry name" value="Type II secretion system protein F"/>
    <property type="match status" value="2"/>
</dbReference>
<dbReference type="Proteomes" id="UP000590542">
    <property type="component" value="Unassembled WGS sequence"/>
</dbReference>
<feature type="domain" description="Type II secretion system protein GspF" evidence="9">
    <location>
        <begin position="67"/>
        <end position="190"/>
    </location>
</feature>
<keyword evidence="4" id="KW-0997">Cell inner membrane</keyword>
<dbReference type="AlphaFoldDB" id="A0A7X9E6W1"/>
<gene>
    <name evidence="10" type="ORF">GYA37_01865</name>
</gene>
<accession>A0A7X9E6W1</accession>
<reference evidence="10 11" key="1">
    <citation type="journal article" date="2020" name="Biotechnol. Biofuels">
        <title>New insights from the biogas microbiome by comprehensive genome-resolved metagenomics of nearly 1600 species originating from multiple anaerobic digesters.</title>
        <authorList>
            <person name="Campanaro S."/>
            <person name="Treu L."/>
            <person name="Rodriguez-R L.M."/>
            <person name="Kovalovszki A."/>
            <person name="Ziels R.M."/>
            <person name="Maus I."/>
            <person name="Zhu X."/>
            <person name="Kougias P.G."/>
            <person name="Basile A."/>
            <person name="Luo G."/>
            <person name="Schluter A."/>
            <person name="Konstantinidis K.T."/>
            <person name="Angelidaki I."/>
        </authorList>
    </citation>
    <scope>NUCLEOTIDE SEQUENCE [LARGE SCALE GENOMIC DNA]</scope>
    <source>
        <strain evidence="10">AS27yjCOA_202</strain>
    </source>
</reference>
<dbReference type="InterPro" id="IPR018076">
    <property type="entry name" value="T2SS_GspF_dom"/>
</dbReference>
<protein>
    <submittedName>
        <fullName evidence="10">Type II secretion system F family protein</fullName>
    </submittedName>
</protein>
<dbReference type="InterPro" id="IPR003004">
    <property type="entry name" value="GspF/PilC"/>
</dbReference>
<evidence type="ECO:0000313" key="10">
    <source>
        <dbReference type="EMBL" id="NMB91577.1"/>
    </source>
</evidence>
<proteinExistence type="inferred from homology"/>
<feature type="transmembrane region" description="Helical" evidence="8">
    <location>
        <begin position="373"/>
        <end position="394"/>
    </location>
</feature>